<keyword evidence="1" id="KW-0496">Mitochondrion</keyword>
<dbReference type="EMBL" id="JQ002659">
    <property type="protein sequence ID" value="AEV55797.1"/>
    <property type="molecule type" value="Genomic_DNA"/>
</dbReference>
<organism evidence="1">
    <name type="scientific">Phlegmariurus squarrosus</name>
    <name type="common">Rock tassel fern</name>
    <name type="synonym">Lycopodium squarrosum</name>
    <dbReference type="NCBI Taxonomy" id="73615"/>
    <lineage>
        <taxon>Eukaryota</taxon>
        <taxon>Viridiplantae</taxon>
        <taxon>Streptophyta</taxon>
        <taxon>Embryophyta</taxon>
        <taxon>Tracheophyta</taxon>
        <taxon>Lycopodiopsida</taxon>
        <taxon>Lycopodiales</taxon>
        <taxon>Lycopodiaceae</taxon>
        <taxon>Huperzioideae</taxon>
        <taxon>Phlegmariurus</taxon>
    </lineage>
</organism>
<dbReference type="GeneID" id="12354523"/>
<gene>
    <name evidence="1" type="primary">ORF175</name>
    <name evidence="1" type="ORF">HusqMp118</name>
</gene>
<protein>
    <submittedName>
        <fullName evidence="1">Uncharacterized protein</fullName>
    </submittedName>
</protein>
<accession>H9M890</accession>
<geneLocation type="mitochondrion" evidence="1"/>
<name>H9M890_PHLSQ</name>
<dbReference type="RefSeq" id="YP_006234358.1">
    <property type="nucleotide sequence ID" value="NC_017755.1"/>
</dbReference>
<proteinExistence type="predicted"/>
<dbReference type="AlphaFoldDB" id="H9M890"/>
<sequence>MVYYPTPNLPRYFNRAGNKKYLVKKKTIGWGVAAYYLTGKHFLGSFLSNCSRALFIFMVKHAWLRLKLSHPVDTVLLFIKMWCAAKGNIVVTRGAKPRFKFFLSYLFGLELLNSPFQSWMSSFTCDCVLLSSAARKCLCLRLRRKFGNGGGFIRVVVVRDAAGGREPACGGALTL</sequence>
<evidence type="ECO:0000313" key="1">
    <source>
        <dbReference type="EMBL" id="AEV55797.1"/>
    </source>
</evidence>
<reference evidence="1" key="1">
    <citation type="journal article" date="2012" name="PLoS ONE">
        <title>The Mitochondrial Genome of the Lycophyte Huperzia squarrosa: The Most Archaic Form in Vascular Plants.</title>
        <authorList>
            <person name="Liu Y."/>
            <person name="Wang B."/>
            <person name="Cui P."/>
            <person name="Li L."/>
            <person name="Xue J.Y."/>
            <person name="Yu J."/>
            <person name="Qiu Y.L."/>
        </authorList>
    </citation>
    <scope>NUCLEOTIDE SEQUENCE</scope>
</reference>